<dbReference type="RefSeq" id="XP_006818368.1">
    <property type="nucleotide sequence ID" value="XM_006818305.1"/>
</dbReference>
<accession>A0ABM0MEC7</accession>
<evidence type="ECO:0000313" key="2">
    <source>
        <dbReference type="Proteomes" id="UP000694865"/>
    </source>
</evidence>
<reference evidence="3" key="1">
    <citation type="submission" date="2025-08" db="UniProtKB">
        <authorList>
            <consortium name="RefSeq"/>
        </authorList>
    </citation>
    <scope>IDENTIFICATION</scope>
    <source>
        <tissue evidence="3">Testes</tissue>
    </source>
</reference>
<proteinExistence type="predicted"/>
<organism evidence="2 3">
    <name type="scientific">Saccoglossus kowalevskii</name>
    <name type="common">Acorn worm</name>
    <dbReference type="NCBI Taxonomy" id="10224"/>
    <lineage>
        <taxon>Eukaryota</taxon>
        <taxon>Metazoa</taxon>
        <taxon>Hemichordata</taxon>
        <taxon>Enteropneusta</taxon>
        <taxon>Harrimaniidae</taxon>
        <taxon>Saccoglossus</taxon>
    </lineage>
</organism>
<dbReference type="InterPro" id="IPR027817">
    <property type="entry name" value="Costars_dom"/>
</dbReference>
<evidence type="ECO:0000259" key="1">
    <source>
        <dbReference type="SMART" id="SM01283"/>
    </source>
</evidence>
<sequence>MASYNKSVVDGKIAMWKKKEDEHREKQLINPFSEWEGSSHRKVLDKNDPEYARPVAGTMTDIRGKQAGKMVSREVQELLHVIERIGTVQENGSVVVLFGNLFEVYNKISNKLVGMLMRARKQKLVHFEGEMLWQRRDDHVPITLLVTAEEARK</sequence>
<dbReference type="PANTHER" id="PTHR22739:SF7">
    <property type="entry name" value="EG:152A3.3 PROTEIN-RELATED"/>
    <property type="match status" value="1"/>
</dbReference>
<protein>
    <submittedName>
        <fullName evidence="3">Actin-binding Rho-activating protein-like</fullName>
    </submittedName>
</protein>
<dbReference type="PANTHER" id="PTHR22739">
    <property type="entry name" value="STRIATED MUSCLE ACTIVATOR OF RHO-DEPENDENT SIGNALING-RELATED"/>
    <property type="match status" value="1"/>
</dbReference>
<feature type="domain" description="Costars" evidence="1">
    <location>
        <begin position="69"/>
        <end position="145"/>
    </location>
</feature>
<dbReference type="Gene3D" id="1.10.10.1540">
    <property type="entry name" value="Costar domain"/>
    <property type="match status" value="1"/>
</dbReference>
<dbReference type="InterPro" id="IPR026111">
    <property type="entry name" value="Abra"/>
</dbReference>
<name>A0ABM0MEC7_SACKO</name>
<dbReference type="GeneID" id="100377479"/>
<dbReference type="Pfam" id="PF14705">
    <property type="entry name" value="Costars"/>
    <property type="match status" value="1"/>
</dbReference>
<evidence type="ECO:0000313" key="3">
    <source>
        <dbReference type="RefSeq" id="XP_006818368.1"/>
    </source>
</evidence>
<dbReference type="InterPro" id="IPR038095">
    <property type="entry name" value="Costars_sf"/>
</dbReference>
<dbReference type="SMART" id="SM01283">
    <property type="entry name" value="Costars"/>
    <property type="match status" value="1"/>
</dbReference>
<gene>
    <name evidence="3" type="primary">LOC100377479</name>
</gene>
<keyword evidence="2" id="KW-1185">Reference proteome</keyword>
<dbReference type="Proteomes" id="UP000694865">
    <property type="component" value="Unplaced"/>
</dbReference>